<sequence>MSEHPFSAETDVPANTGRRTSRPVRNMLLMIPALVLVAALAAGGFLWHLAWTFDSSTKTITNALPEARPEKGAAAGDSQNILLMGTDTRDPASSDARSDTMMLVHIPGDRSGVYVMSIMRDTWVEIPGYGEQKINAAMALGGVSLTVDTVQTLFDIPVDHVAIIDFEGFQGLTDALGGVTLNNDIAFQSEGDHGEYFAAGPITVKRESALKYVRERYAFTDGDYQRVKNQQAFLSGVVSGVLNTQTLTNPVKISNIVGEISPYLSVDEDLDAAAAGALAVSLRSVRSGDVHMFTLPNAGVGTSSDGQSIVVPDYAAIAEIGTALDSDDLADYVRSAAPRN</sequence>
<dbReference type="EMBL" id="JANFLP010000011">
    <property type="protein sequence ID" value="MCQ1950588.1"/>
    <property type="molecule type" value="Genomic_DNA"/>
</dbReference>
<accession>A0ABT1NS67</accession>
<keyword evidence="5" id="KW-1185">Reference proteome</keyword>
<evidence type="ECO:0000259" key="3">
    <source>
        <dbReference type="Pfam" id="PF03816"/>
    </source>
</evidence>
<dbReference type="PANTHER" id="PTHR33392:SF6">
    <property type="entry name" value="POLYISOPRENYL-TEICHOIC ACID--PEPTIDOGLYCAN TEICHOIC ACID TRANSFERASE TAGU"/>
    <property type="match status" value="1"/>
</dbReference>
<evidence type="ECO:0000313" key="5">
    <source>
        <dbReference type="Proteomes" id="UP001206924"/>
    </source>
</evidence>
<dbReference type="InterPro" id="IPR004474">
    <property type="entry name" value="LytR_CpsA_psr"/>
</dbReference>
<dbReference type="InterPro" id="IPR050922">
    <property type="entry name" value="LytR/CpsA/Psr_CW_biosynth"/>
</dbReference>
<evidence type="ECO:0000256" key="1">
    <source>
        <dbReference type="ARBA" id="ARBA00006068"/>
    </source>
</evidence>
<reference evidence="4 5" key="1">
    <citation type="submission" date="2022-07" db="EMBL/GenBank/DDBJ databases">
        <title>Novel species in genus Arthrobacter.</title>
        <authorList>
            <person name="Liu Y."/>
        </authorList>
    </citation>
    <scope>NUCLEOTIDE SEQUENCE [LARGE SCALE GENOMIC DNA]</scope>
    <source>
        <strain evidence="5">zg-Y859</strain>
    </source>
</reference>
<evidence type="ECO:0000256" key="2">
    <source>
        <dbReference type="SAM" id="Phobius"/>
    </source>
</evidence>
<name>A0ABT1NS67_9MICC</name>
<dbReference type="Pfam" id="PF03816">
    <property type="entry name" value="LytR_cpsA_psr"/>
    <property type="match status" value="1"/>
</dbReference>
<evidence type="ECO:0000313" key="4">
    <source>
        <dbReference type="EMBL" id="MCQ1950588.1"/>
    </source>
</evidence>
<dbReference type="Proteomes" id="UP001206924">
    <property type="component" value="Unassembled WGS sequence"/>
</dbReference>
<keyword evidence="2" id="KW-0812">Transmembrane</keyword>
<feature type="domain" description="Cell envelope-related transcriptional attenuator" evidence="3">
    <location>
        <begin position="97"/>
        <end position="240"/>
    </location>
</feature>
<gene>
    <name evidence="4" type="ORF">NNX28_11695</name>
</gene>
<dbReference type="NCBIfam" id="TIGR00350">
    <property type="entry name" value="lytR_cpsA_psr"/>
    <property type="match status" value="1"/>
</dbReference>
<dbReference type="RefSeq" id="WP_255865862.1">
    <property type="nucleotide sequence ID" value="NZ_CP104263.1"/>
</dbReference>
<organism evidence="4 5">
    <name type="scientific">Arthrobacter jinronghuae</name>
    <dbReference type="NCBI Taxonomy" id="2964609"/>
    <lineage>
        <taxon>Bacteria</taxon>
        <taxon>Bacillati</taxon>
        <taxon>Actinomycetota</taxon>
        <taxon>Actinomycetes</taxon>
        <taxon>Micrococcales</taxon>
        <taxon>Micrococcaceae</taxon>
        <taxon>Arthrobacter</taxon>
    </lineage>
</organism>
<dbReference type="PANTHER" id="PTHR33392">
    <property type="entry name" value="POLYISOPRENYL-TEICHOIC ACID--PEPTIDOGLYCAN TEICHOIC ACID TRANSFERASE TAGU"/>
    <property type="match status" value="1"/>
</dbReference>
<keyword evidence="2" id="KW-0472">Membrane</keyword>
<protein>
    <submittedName>
        <fullName evidence="4">LCP family protein</fullName>
    </submittedName>
</protein>
<keyword evidence="2" id="KW-1133">Transmembrane helix</keyword>
<comment type="caution">
    <text evidence="4">The sequence shown here is derived from an EMBL/GenBank/DDBJ whole genome shotgun (WGS) entry which is preliminary data.</text>
</comment>
<dbReference type="Gene3D" id="3.40.630.190">
    <property type="entry name" value="LCP protein"/>
    <property type="match status" value="1"/>
</dbReference>
<comment type="similarity">
    <text evidence="1">Belongs to the LytR/CpsA/Psr (LCP) family.</text>
</comment>
<proteinExistence type="inferred from homology"/>
<feature type="transmembrane region" description="Helical" evidence="2">
    <location>
        <begin position="28"/>
        <end position="51"/>
    </location>
</feature>